<protein>
    <submittedName>
        <fullName evidence="1">Uncharacterized protein</fullName>
    </submittedName>
</protein>
<proteinExistence type="predicted"/>
<gene>
    <name evidence="1" type="ORF">GSONMT00003120001</name>
</gene>
<organism evidence="1 2">
    <name type="scientific">Oncorhynchus mykiss</name>
    <name type="common">Rainbow trout</name>
    <name type="synonym">Salmo gairdneri</name>
    <dbReference type="NCBI Taxonomy" id="8022"/>
    <lineage>
        <taxon>Eukaryota</taxon>
        <taxon>Metazoa</taxon>
        <taxon>Chordata</taxon>
        <taxon>Craniata</taxon>
        <taxon>Vertebrata</taxon>
        <taxon>Euteleostomi</taxon>
        <taxon>Actinopterygii</taxon>
        <taxon>Neopterygii</taxon>
        <taxon>Teleostei</taxon>
        <taxon>Protacanthopterygii</taxon>
        <taxon>Salmoniformes</taxon>
        <taxon>Salmonidae</taxon>
        <taxon>Salmoninae</taxon>
        <taxon>Oncorhynchus</taxon>
    </lineage>
</organism>
<dbReference type="AlphaFoldDB" id="A0A060X9H0"/>
<reference evidence="1" key="2">
    <citation type="submission" date="2014-03" db="EMBL/GenBank/DDBJ databases">
        <authorList>
            <person name="Genoscope - CEA"/>
        </authorList>
    </citation>
    <scope>NUCLEOTIDE SEQUENCE</scope>
</reference>
<evidence type="ECO:0000313" key="2">
    <source>
        <dbReference type="Proteomes" id="UP000193380"/>
    </source>
</evidence>
<dbReference type="Proteomes" id="UP000193380">
    <property type="component" value="Unassembled WGS sequence"/>
</dbReference>
<evidence type="ECO:0000313" key="1">
    <source>
        <dbReference type="EMBL" id="CDQ75872.1"/>
    </source>
</evidence>
<dbReference type="EMBL" id="FR905087">
    <property type="protein sequence ID" value="CDQ75872.1"/>
    <property type="molecule type" value="Genomic_DNA"/>
</dbReference>
<reference evidence="1" key="1">
    <citation type="journal article" date="2014" name="Nat. Commun.">
        <title>The rainbow trout genome provides novel insights into evolution after whole-genome duplication in vertebrates.</title>
        <authorList>
            <person name="Berthelot C."/>
            <person name="Brunet F."/>
            <person name="Chalopin D."/>
            <person name="Juanchich A."/>
            <person name="Bernard M."/>
            <person name="Noel B."/>
            <person name="Bento P."/>
            <person name="Da Silva C."/>
            <person name="Labadie K."/>
            <person name="Alberti A."/>
            <person name="Aury J.M."/>
            <person name="Louis A."/>
            <person name="Dehais P."/>
            <person name="Bardou P."/>
            <person name="Montfort J."/>
            <person name="Klopp C."/>
            <person name="Cabau C."/>
            <person name="Gaspin C."/>
            <person name="Thorgaard G.H."/>
            <person name="Boussaha M."/>
            <person name="Quillet E."/>
            <person name="Guyomard R."/>
            <person name="Galiana D."/>
            <person name="Bobe J."/>
            <person name="Volff J.N."/>
            <person name="Genet C."/>
            <person name="Wincker P."/>
            <person name="Jaillon O."/>
            <person name="Roest Crollius H."/>
            <person name="Guiguen Y."/>
        </authorList>
    </citation>
    <scope>NUCLEOTIDE SEQUENCE [LARGE SCALE GENOMIC DNA]</scope>
</reference>
<accession>A0A060X9H0</accession>
<sequence>MGEYQALLNKVTLCSSRKHGPIFTVSCLCYRGDVAYFDGLSETPCPWGWSNLKQVKLHNSYLSCVSCIRSHISFVGVWLNLTHRINIFLQGFSSHTSTSSTPVDVVILGLSFPKAQAACLEGYSCSRTRCTPSPQTTPTTWPSPPLIWDASSWQGKMAAYMR</sequence>
<name>A0A060X9H0_ONCMY</name>
<dbReference type="PaxDb" id="8022-A0A060X9H0"/>